<accession>A0A0N9X0C1</accession>
<dbReference type="Proteomes" id="UP000059425">
    <property type="component" value="Chromosome"/>
</dbReference>
<organism evidence="1 2">
    <name type="scientific">Pseudomonas fluorescens</name>
    <dbReference type="NCBI Taxonomy" id="294"/>
    <lineage>
        <taxon>Bacteria</taxon>
        <taxon>Pseudomonadati</taxon>
        <taxon>Pseudomonadota</taxon>
        <taxon>Gammaproteobacteria</taxon>
        <taxon>Pseudomonadales</taxon>
        <taxon>Pseudomonadaceae</taxon>
        <taxon>Pseudomonas</taxon>
    </lineage>
</organism>
<reference evidence="2" key="1">
    <citation type="submission" date="2015-09" db="EMBL/GenBank/DDBJ databases">
        <title>Whole genome sequence of Pseudomonas fluorescens FW300-N2C3.</title>
        <authorList>
            <person name="Ray J."/>
            <person name="Melnyk R."/>
            <person name="Deutschbauer A."/>
        </authorList>
    </citation>
    <scope>NUCLEOTIDE SEQUENCE [LARGE SCALE GENOMIC DNA]</scope>
    <source>
        <strain evidence="2">FW300-N2C3</strain>
    </source>
</reference>
<sequence length="284" mass="30884">MSERNDPLEELRAVIQEQLTLLNLMLFVMSEGPVLREGQWLACCLEPDQRRAAAAVAMGAGQSLNTILKNSTERGLAVRDLYPIARCVVEGFINAAFFTTQPVQVSKRALKHLHYAAWKHNNRVIGNGEFMMTLGDGPAPKATAARLFPEFAGPGQDSWCSLDTPSKINRIGKVVRASGGAFLGAYAGIYAVSSEIIHGSVYGMSYFMSAHRGQEQTLEAFQRGTEEQMADILSAVGHAASGFIAAYANVHQFGPLVLKEHELFKRLFKAATGDEWVGGEPPDA</sequence>
<evidence type="ECO:0000313" key="1">
    <source>
        <dbReference type="EMBL" id="ALI09099.1"/>
    </source>
</evidence>
<reference evidence="1 2" key="2">
    <citation type="journal article" date="2018" name="Nature">
        <title>Mutant phenotypes for thousands of bacterial genes of unknown function.</title>
        <authorList>
            <person name="Price M.N."/>
            <person name="Wetmore K.M."/>
            <person name="Waters R.J."/>
            <person name="Callaghan M."/>
            <person name="Ray J."/>
            <person name="Liu H."/>
            <person name="Kuehl J.V."/>
            <person name="Melnyk R.A."/>
            <person name="Lamson J.S."/>
            <person name="Suh Y."/>
            <person name="Carlson H.K."/>
            <person name="Esquivel Z."/>
            <person name="Sadeeshkumar H."/>
            <person name="Chakraborty R."/>
            <person name="Zane G.M."/>
            <person name="Rubin B.E."/>
            <person name="Wall J.D."/>
            <person name="Visel A."/>
            <person name="Bristow J."/>
            <person name="Blow M.J."/>
            <person name="Arkin A.P."/>
            <person name="Deutschbauer A.M."/>
        </authorList>
    </citation>
    <scope>NUCLEOTIDE SEQUENCE [LARGE SCALE GENOMIC DNA]</scope>
    <source>
        <strain evidence="1 2">FW300-N2C3</strain>
    </source>
</reference>
<dbReference type="RefSeq" id="WP_060741285.1">
    <property type="nucleotide sequence ID" value="NZ_CP012831.1"/>
</dbReference>
<proteinExistence type="predicted"/>
<name>A0A0N9X0C1_PSEFL</name>
<protein>
    <submittedName>
        <fullName evidence="1">Uncharacterized protein</fullName>
    </submittedName>
</protein>
<dbReference type="EMBL" id="CP012831">
    <property type="protein sequence ID" value="ALI09099.1"/>
    <property type="molecule type" value="Genomic_DNA"/>
</dbReference>
<dbReference type="OrthoDB" id="9149679at2"/>
<evidence type="ECO:0000313" key="2">
    <source>
        <dbReference type="Proteomes" id="UP000059425"/>
    </source>
</evidence>
<gene>
    <name evidence="1" type="ORF">AO356_20500</name>
</gene>
<dbReference type="AlphaFoldDB" id="A0A0N9X0C1"/>